<dbReference type="InterPro" id="IPR015495">
    <property type="entry name" value="Myb_TF_plants"/>
</dbReference>
<feature type="non-terminal residue" evidence="1">
    <location>
        <position position="1"/>
    </location>
</feature>
<keyword evidence="2" id="KW-1185">Reference proteome</keyword>
<comment type="caution">
    <text evidence="1">The sequence shown here is derived from an EMBL/GenBank/DDBJ whole genome shotgun (WGS) entry which is preliminary data.</text>
</comment>
<evidence type="ECO:0000313" key="2">
    <source>
        <dbReference type="Proteomes" id="UP001206925"/>
    </source>
</evidence>
<accession>A0AAD5CSA7</accession>
<sequence length="66" mass="7711">TKMEPGKAHGTKRKMRSYEPIFRGLSRSGNSCRLQWMNYVRPNMKHGNFTKEEDMVCDSFKVVGKE</sequence>
<dbReference type="Proteomes" id="UP001206925">
    <property type="component" value="Unassembled WGS sequence"/>
</dbReference>
<name>A0AAD5CSA7_AMBAR</name>
<dbReference type="PANTHER" id="PTHR10641:SF1277">
    <property type="entry name" value="HOMEODOMAIN-LIKE PROTEIN-RELATED"/>
    <property type="match status" value="1"/>
</dbReference>
<dbReference type="PANTHER" id="PTHR10641">
    <property type="entry name" value="MYB FAMILY TRANSCRIPTION FACTOR"/>
    <property type="match status" value="1"/>
</dbReference>
<organism evidence="1 2">
    <name type="scientific">Ambrosia artemisiifolia</name>
    <name type="common">Common ragweed</name>
    <dbReference type="NCBI Taxonomy" id="4212"/>
    <lineage>
        <taxon>Eukaryota</taxon>
        <taxon>Viridiplantae</taxon>
        <taxon>Streptophyta</taxon>
        <taxon>Embryophyta</taxon>
        <taxon>Tracheophyta</taxon>
        <taxon>Spermatophyta</taxon>
        <taxon>Magnoliopsida</taxon>
        <taxon>eudicotyledons</taxon>
        <taxon>Gunneridae</taxon>
        <taxon>Pentapetalae</taxon>
        <taxon>asterids</taxon>
        <taxon>campanulids</taxon>
        <taxon>Asterales</taxon>
        <taxon>Asteraceae</taxon>
        <taxon>Asteroideae</taxon>
        <taxon>Heliantheae alliance</taxon>
        <taxon>Heliantheae</taxon>
        <taxon>Ambrosia</taxon>
    </lineage>
</organism>
<dbReference type="EMBL" id="JAMZMK010006906">
    <property type="protein sequence ID" value="KAI7746722.1"/>
    <property type="molecule type" value="Genomic_DNA"/>
</dbReference>
<dbReference type="AlphaFoldDB" id="A0AAD5CSA7"/>
<evidence type="ECO:0000313" key="1">
    <source>
        <dbReference type="EMBL" id="KAI7746722.1"/>
    </source>
</evidence>
<proteinExistence type="predicted"/>
<evidence type="ECO:0008006" key="3">
    <source>
        <dbReference type="Google" id="ProtNLM"/>
    </source>
</evidence>
<dbReference type="Pfam" id="PF13921">
    <property type="entry name" value="Myb_DNA-bind_6"/>
    <property type="match status" value="1"/>
</dbReference>
<protein>
    <recommendedName>
        <fullName evidence="3">HTH myb-type domain-containing protein</fullName>
    </recommendedName>
</protein>
<gene>
    <name evidence="1" type="ORF">M8C21_012765</name>
</gene>
<dbReference type="SUPFAM" id="SSF46689">
    <property type="entry name" value="Homeodomain-like"/>
    <property type="match status" value="1"/>
</dbReference>
<reference evidence="1" key="1">
    <citation type="submission" date="2022-06" db="EMBL/GenBank/DDBJ databases">
        <title>Uncovering the hologenomic basis of an extraordinary plant invasion.</title>
        <authorList>
            <person name="Bieker V.C."/>
            <person name="Martin M.D."/>
            <person name="Gilbert T."/>
            <person name="Hodgins K."/>
            <person name="Battlay P."/>
            <person name="Petersen B."/>
            <person name="Wilson J."/>
        </authorList>
    </citation>
    <scope>NUCLEOTIDE SEQUENCE</scope>
    <source>
        <strain evidence="1">AA19_3_7</strain>
        <tissue evidence="1">Leaf</tissue>
    </source>
</reference>
<dbReference type="InterPro" id="IPR009057">
    <property type="entry name" value="Homeodomain-like_sf"/>
</dbReference>